<feature type="chain" id="PRO_5045472705" description="DUF3558 domain-containing protein" evidence="2">
    <location>
        <begin position="26"/>
        <end position="203"/>
    </location>
</feature>
<evidence type="ECO:0000256" key="1">
    <source>
        <dbReference type="SAM" id="MobiDB-lite"/>
    </source>
</evidence>
<dbReference type="InterPro" id="IPR024520">
    <property type="entry name" value="DUF3558"/>
</dbReference>
<dbReference type="PROSITE" id="PS51257">
    <property type="entry name" value="PROKAR_LIPOPROTEIN"/>
    <property type="match status" value="1"/>
</dbReference>
<reference evidence="4" key="1">
    <citation type="journal article" date="2019" name="Int. J. Syst. Evol. Microbiol.">
        <title>The Global Catalogue of Microorganisms (GCM) 10K type strain sequencing project: providing services to taxonomists for standard genome sequencing and annotation.</title>
        <authorList>
            <consortium name="The Broad Institute Genomics Platform"/>
            <consortium name="The Broad Institute Genome Sequencing Center for Infectious Disease"/>
            <person name="Wu L."/>
            <person name="Ma J."/>
        </authorList>
    </citation>
    <scope>NUCLEOTIDE SEQUENCE [LARGE SCALE GENOMIC DNA]</scope>
    <source>
        <strain evidence="4">JCM 18303</strain>
    </source>
</reference>
<evidence type="ECO:0008006" key="5">
    <source>
        <dbReference type="Google" id="ProtNLM"/>
    </source>
</evidence>
<sequence>MRAHWLVCALVGALLTGALGGCSTAADEPAAGPPPGPPEPEWSPTGVADTSLPRRPRDLRLDGIDPCTLMPAKLRAQLRVNTDMNRAPVQDGLRGPICEWLNAPLSPPYRLSVRLVLNRSIRPYLYDQDARISGVAGFGAVDLPGPLLPRDQGCVVRVDTGPEQSLWVGYMSELPVDGQSYTRMCTNAHAAAEHAMSVLMAGQ</sequence>
<dbReference type="Pfam" id="PF12079">
    <property type="entry name" value="DUF3558"/>
    <property type="match status" value="1"/>
</dbReference>
<evidence type="ECO:0000256" key="2">
    <source>
        <dbReference type="SAM" id="SignalP"/>
    </source>
</evidence>
<keyword evidence="4" id="KW-1185">Reference proteome</keyword>
<dbReference type="RefSeq" id="WP_185059040.1">
    <property type="nucleotide sequence ID" value="NZ_BAABJP010000015.1"/>
</dbReference>
<feature type="region of interest" description="Disordered" evidence="1">
    <location>
        <begin position="25"/>
        <end position="56"/>
    </location>
</feature>
<keyword evidence="2" id="KW-0732">Signal</keyword>
<evidence type="ECO:0000313" key="4">
    <source>
        <dbReference type="Proteomes" id="UP001428817"/>
    </source>
</evidence>
<feature type="signal peptide" evidence="2">
    <location>
        <begin position="1"/>
        <end position="25"/>
    </location>
</feature>
<dbReference type="EMBL" id="BAABJP010000015">
    <property type="protein sequence ID" value="GAA5158739.1"/>
    <property type="molecule type" value="Genomic_DNA"/>
</dbReference>
<accession>A0ABP9QB75</accession>
<dbReference type="Proteomes" id="UP001428817">
    <property type="component" value="Unassembled WGS sequence"/>
</dbReference>
<organism evidence="3 4">
    <name type="scientific">Pseudonocardia eucalypti</name>
    <dbReference type="NCBI Taxonomy" id="648755"/>
    <lineage>
        <taxon>Bacteria</taxon>
        <taxon>Bacillati</taxon>
        <taxon>Actinomycetota</taxon>
        <taxon>Actinomycetes</taxon>
        <taxon>Pseudonocardiales</taxon>
        <taxon>Pseudonocardiaceae</taxon>
        <taxon>Pseudonocardia</taxon>
    </lineage>
</organism>
<protein>
    <recommendedName>
        <fullName evidence="5">DUF3558 domain-containing protein</fullName>
    </recommendedName>
</protein>
<proteinExistence type="predicted"/>
<comment type="caution">
    <text evidence="3">The sequence shown here is derived from an EMBL/GenBank/DDBJ whole genome shotgun (WGS) entry which is preliminary data.</text>
</comment>
<gene>
    <name evidence="3" type="ORF">GCM10023321_38910</name>
</gene>
<feature type="compositionally biased region" description="Pro residues" evidence="1">
    <location>
        <begin position="31"/>
        <end position="41"/>
    </location>
</feature>
<name>A0ABP9QB75_9PSEU</name>
<evidence type="ECO:0000313" key="3">
    <source>
        <dbReference type="EMBL" id="GAA5158739.1"/>
    </source>
</evidence>